<dbReference type="RefSeq" id="NP_039037.1">
    <property type="nucleotide sequence ID" value="NC_002188.1"/>
</dbReference>
<gene>
    <name evidence="3" type="primary">fp9.074</name>
    <name evidence="2" type="synonym">ORF074</name>
</gene>
<accession>Q70H80</accession>
<dbReference type="Proteomes" id="UP000150838">
    <property type="component" value="Segment"/>
</dbReference>
<feature type="transmembrane region" description="Helical" evidence="1">
    <location>
        <begin position="47"/>
        <end position="70"/>
    </location>
</feature>
<reference evidence="3 5" key="1">
    <citation type="journal article" date="2004" name="J. Gen. Virol.">
        <title>Comparison of the genome sequence of FP9, an attenuated, tissue culture-adapted European fowlpox virus, with those of virulent American and European viruses.</title>
        <authorList>
            <person name="Skinner M.A."/>
            <person name="Laidlaw S.M."/>
        </authorList>
    </citation>
    <scope>NUCLEOTIDE SEQUENCE [LARGE SCALE GENOMIC DNA]</scope>
    <source>
        <strain evidence="3">HP1-438 Munich</strain>
    </source>
</reference>
<dbReference type="Proteomes" id="UP000627101">
    <property type="component" value="Segment"/>
</dbReference>
<evidence type="ECO:0000313" key="6">
    <source>
        <dbReference type="Proteomes" id="UP000515929"/>
    </source>
</evidence>
<sequence>MIDTSIYLAILSSFIAVIMNNISLPLTAIFIITMYVIHIRLAINIMFLYILSWIIDINILIIIFLGIIFMRKTGKYLNNYIRSRKSSRKITRYTVLLLDKEKPN</sequence>
<accession>A0A3G2VSE7</accession>
<proteinExistence type="predicted"/>
<dbReference type="EMBL" id="AJ581527">
    <property type="protein sequence ID" value="CAE52616.1"/>
    <property type="molecule type" value="Genomic_DNA"/>
</dbReference>
<name>A0A3G2VSE7_FOWPV</name>
<dbReference type="KEGG" id="vg:1486622"/>
<evidence type="ECO:0000313" key="2">
    <source>
        <dbReference type="EMBL" id="ART91508.1"/>
    </source>
</evidence>
<evidence type="ECO:0000313" key="3">
    <source>
        <dbReference type="EMBL" id="CAE52616.1"/>
    </source>
</evidence>
<keyword evidence="1" id="KW-1133">Transmembrane helix</keyword>
<organismHost>
    <name type="scientific">Vertebrata</name>
    <name type="common">vertebrates</name>
    <dbReference type="NCBI Taxonomy" id="7742"/>
</organismHost>
<keyword evidence="1" id="KW-0812">Transmembrane</keyword>
<dbReference type="Proteomes" id="UP000515929">
    <property type="component" value="Segment"/>
</dbReference>
<evidence type="ECO:0000313" key="4">
    <source>
        <dbReference type="EMBL" id="QRM13611.1"/>
    </source>
</evidence>
<feature type="transmembrane region" description="Helical" evidence="1">
    <location>
        <begin position="6"/>
        <end position="35"/>
    </location>
</feature>
<protein>
    <submittedName>
        <fullName evidence="3">Uncharacterized protein fp9.074</fullName>
    </submittedName>
</protein>
<evidence type="ECO:0000256" key="1">
    <source>
        <dbReference type="SAM" id="Phobius"/>
    </source>
</evidence>
<organism evidence="3 5">
    <name type="scientific">Fowlpox virus</name>
    <name type="common">FPV</name>
    <dbReference type="NCBI Taxonomy" id="10261"/>
    <lineage>
        <taxon>Viruses</taxon>
        <taxon>Varidnaviria</taxon>
        <taxon>Bamfordvirae</taxon>
        <taxon>Nucleocytoviricota</taxon>
        <taxon>Pokkesviricetes</taxon>
        <taxon>Chitovirales</taxon>
        <taxon>Poxviridae</taxon>
        <taxon>Chordopoxvirinae</taxon>
        <taxon>Avipoxvirus</taxon>
        <taxon>Avipoxvirus fowlpox</taxon>
    </lineage>
</organism>
<reference evidence="2 6" key="2">
    <citation type="submission" date="2016-05" db="EMBL/GenBank/DDBJ databases">
        <title>The analysis of a fowlpox virus genome sequence.</title>
        <authorList>
            <person name="Zhao Y."/>
            <person name="Liu S."/>
        </authorList>
    </citation>
    <scope>NUCLEOTIDE SEQUENCE [LARGE SCALE GENOMIC DNA]</scope>
    <source>
        <strain evidence="2 6">NX10</strain>
    </source>
</reference>
<dbReference type="EMBL" id="KX196452">
    <property type="protein sequence ID" value="ART91508.1"/>
    <property type="molecule type" value="Genomic_DNA"/>
</dbReference>
<keyword evidence="1" id="KW-0472">Membrane</keyword>
<dbReference type="EMBL" id="MW142017">
    <property type="protein sequence ID" value="QRM13611.1"/>
    <property type="molecule type" value="Genomic_DNA"/>
</dbReference>
<evidence type="ECO:0000313" key="5">
    <source>
        <dbReference type="Proteomes" id="UP000150838"/>
    </source>
</evidence>
<reference evidence="4" key="3">
    <citation type="journal article" date="2021" name="Arch. Virol.">
        <title>Characterisation of an Australian fowlpox virus carrying a near-full-length provirus of reticuloendotheliosis virus.</title>
        <authorList>
            <person name="Sarker S."/>
            <person name="Athukorala A."/>
            <person name="Bowden T.R."/>
            <person name="Boyle D.B."/>
        </authorList>
    </citation>
    <scope>NUCLEOTIDE SEQUENCE</scope>
    <source>
        <strain evidence="4">FWPV-S</strain>
    </source>
</reference>